<dbReference type="AlphaFoldDB" id="A0A6P4ZW59"/>
<dbReference type="InterPro" id="IPR022162">
    <property type="entry name" value="TRPC4AP"/>
</dbReference>
<name>A0A6P4ZW59_BRABE</name>
<dbReference type="PANTHER" id="PTHR31743:SF1">
    <property type="entry name" value="SHORT TRANSIENT RECEPTOR POTENTIAL CHANNEL 4-ASSOCIATED PROTEIN"/>
    <property type="match status" value="1"/>
</dbReference>
<dbReference type="KEGG" id="bbel:109480480"/>
<proteinExistence type="predicted"/>
<dbReference type="RefSeq" id="XP_019638234.1">
    <property type="nucleotide sequence ID" value="XM_019782675.1"/>
</dbReference>
<dbReference type="GO" id="GO:0019902">
    <property type="term" value="F:phosphatase binding"/>
    <property type="evidence" value="ECO:0007669"/>
    <property type="project" value="TreeGrafter"/>
</dbReference>
<reference evidence="2" key="1">
    <citation type="submission" date="2025-08" db="UniProtKB">
        <authorList>
            <consortium name="RefSeq"/>
        </authorList>
    </citation>
    <scope>IDENTIFICATION</scope>
    <source>
        <tissue evidence="2">Gonad</tissue>
    </source>
</reference>
<dbReference type="OrthoDB" id="1866965at2759"/>
<keyword evidence="1" id="KW-1185">Reference proteome</keyword>
<gene>
    <name evidence="2" type="primary">LOC109480480</name>
</gene>
<dbReference type="GO" id="GO:0006511">
    <property type="term" value="P:ubiquitin-dependent protein catabolic process"/>
    <property type="evidence" value="ECO:0007669"/>
    <property type="project" value="InterPro"/>
</dbReference>
<protein>
    <submittedName>
        <fullName evidence="2">Short transient receptor potential channel 4-associated protein-like isoform X1</fullName>
    </submittedName>
</protein>
<evidence type="ECO:0000313" key="1">
    <source>
        <dbReference type="Proteomes" id="UP000515135"/>
    </source>
</evidence>
<dbReference type="GeneID" id="109480480"/>
<dbReference type="GO" id="GO:0031464">
    <property type="term" value="C:Cul4A-RING E3 ubiquitin ligase complex"/>
    <property type="evidence" value="ECO:0007669"/>
    <property type="project" value="InterPro"/>
</dbReference>
<organism evidence="1 2">
    <name type="scientific">Branchiostoma belcheri</name>
    <name type="common">Amphioxus</name>
    <dbReference type="NCBI Taxonomy" id="7741"/>
    <lineage>
        <taxon>Eukaryota</taxon>
        <taxon>Metazoa</taxon>
        <taxon>Chordata</taxon>
        <taxon>Cephalochordata</taxon>
        <taxon>Leptocardii</taxon>
        <taxon>Amphioxiformes</taxon>
        <taxon>Branchiostomatidae</taxon>
        <taxon>Branchiostoma</taxon>
    </lineage>
</organism>
<sequence>MFGGRKTTPTFSRHQRRRRAGTLGFPEGACARLKYLPEGHQNVVRQVELAKCTGRGLTRAIQLSAAFVEAVNTQQKLKDLPQIVRKLSQFTIGPWMDYHTICRLLKELRELLTAHGFEDNPGVRWSNTTRAFNTEVFDVFDGSQVVIELLMKPMLYPSEDKSAREQEKVQRMQNLCLEILHHVFANVGIIAQERGEPLDLVHYLFSLMAQQRTFLNAATVLEDMLQVKKDMIRLENIPNFPELVNKFNQQQLANFCRVVSVAMSELSESEDQLTLLYQDEAAKRLSTVPIPDCNQEILVALPDFIQRLVDLACRKLDEEQVSLPSMMNELESWMTWMDSSLAFDALFEILENQDLAYEFLDDPFGPIQVPMAMKAMREIMYKVEVLYVLCILITGKQRNKVQELMAKYKLIPRLNELYEDLIWKCNIRRRVHGEACECSPEIALKIQFLRLSHSFCDHHGNKYLMMSESELNELGRIRAQAELPAVPEVSDIDRELVCKGEKGLLSKIIQTMKTEKPTSPFRFWLCRAVESFLRGVTCFVDQIWLLRRGLLEHVLSVIIDPDCDNKEILQSSFDLLGELMKFNYNSFKRFSRYMDTEEKFQRFLKQVSSHLVDSNMFIRSVVLSQEHFVTKQTEYSEFATTQCRLLIHVGEPKNRTKFLCSLINIIQVSTLTQENVSCLNTALVILMFARRCGSLPLYLQSLREEEMRGYHPGFLLNNFRSLLRFWESHYLRNDKECCALEKVVKSSGISLDYWRETTLTMRGSDRTNVESIVHYIDEPYVEEL</sequence>
<dbReference type="Proteomes" id="UP000515135">
    <property type="component" value="Unplaced"/>
</dbReference>
<accession>A0A6P4ZW59</accession>
<dbReference type="Pfam" id="PF12463">
    <property type="entry name" value="DUF3689"/>
    <property type="match status" value="1"/>
</dbReference>
<dbReference type="PANTHER" id="PTHR31743">
    <property type="entry name" value="TRANSIENT RECEPTOR POTENTIAL CHANNEL 4-ASSOCIATED PROTEIN TCPC4AP"/>
    <property type="match status" value="1"/>
</dbReference>
<evidence type="ECO:0000313" key="2">
    <source>
        <dbReference type="RefSeq" id="XP_019638234.1"/>
    </source>
</evidence>